<evidence type="ECO:0000313" key="1">
    <source>
        <dbReference type="EMBL" id="GER32005.1"/>
    </source>
</evidence>
<proteinExistence type="predicted"/>
<gene>
    <name evidence="1" type="ORF">STAS_08057</name>
</gene>
<reference evidence="2" key="1">
    <citation type="journal article" date="2019" name="Curr. Biol.">
        <title>Genome Sequence of Striga asiatica Provides Insight into the Evolution of Plant Parasitism.</title>
        <authorList>
            <person name="Yoshida S."/>
            <person name="Kim S."/>
            <person name="Wafula E.K."/>
            <person name="Tanskanen J."/>
            <person name="Kim Y.M."/>
            <person name="Honaas L."/>
            <person name="Yang Z."/>
            <person name="Spallek T."/>
            <person name="Conn C.E."/>
            <person name="Ichihashi Y."/>
            <person name="Cheong K."/>
            <person name="Cui S."/>
            <person name="Der J.P."/>
            <person name="Gundlach H."/>
            <person name="Jiao Y."/>
            <person name="Hori C."/>
            <person name="Ishida J.K."/>
            <person name="Kasahara H."/>
            <person name="Kiba T."/>
            <person name="Kim M.S."/>
            <person name="Koo N."/>
            <person name="Laohavisit A."/>
            <person name="Lee Y.H."/>
            <person name="Lumba S."/>
            <person name="McCourt P."/>
            <person name="Mortimer J.C."/>
            <person name="Mutuku J.M."/>
            <person name="Nomura T."/>
            <person name="Sasaki-Sekimoto Y."/>
            <person name="Seto Y."/>
            <person name="Wang Y."/>
            <person name="Wakatake T."/>
            <person name="Sakakibara H."/>
            <person name="Demura T."/>
            <person name="Yamaguchi S."/>
            <person name="Yoneyama K."/>
            <person name="Manabe R.I."/>
            <person name="Nelson D.C."/>
            <person name="Schulman A.H."/>
            <person name="Timko M.P."/>
            <person name="dePamphilis C.W."/>
            <person name="Choi D."/>
            <person name="Shirasu K."/>
        </authorList>
    </citation>
    <scope>NUCLEOTIDE SEQUENCE [LARGE SCALE GENOMIC DNA]</scope>
    <source>
        <strain evidence="2">cv. UVA1</strain>
    </source>
</reference>
<comment type="caution">
    <text evidence="1">The sequence shown here is derived from an EMBL/GenBank/DDBJ whole genome shotgun (WGS) entry which is preliminary data.</text>
</comment>
<dbReference type="Proteomes" id="UP000325081">
    <property type="component" value="Unassembled WGS sequence"/>
</dbReference>
<organism evidence="1 2">
    <name type="scientific">Striga asiatica</name>
    <name type="common">Asiatic witchweed</name>
    <name type="synonym">Buchnera asiatica</name>
    <dbReference type="NCBI Taxonomy" id="4170"/>
    <lineage>
        <taxon>Eukaryota</taxon>
        <taxon>Viridiplantae</taxon>
        <taxon>Streptophyta</taxon>
        <taxon>Embryophyta</taxon>
        <taxon>Tracheophyta</taxon>
        <taxon>Spermatophyta</taxon>
        <taxon>Magnoliopsida</taxon>
        <taxon>eudicotyledons</taxon>
        <taxon>Gunneridae</taxon>
        <taxon>Pentapetalae</taxon>
        <taxon>asterids</taxon>
        <taxon>lamiids</taxon>
        <taxon>Lamiales</taxon>
        <taxon>Orobanchaceae</taxon>
        <taxon>Buchnereae</taxon>
        <taxon>Striga</taxon>
    </lineage>
</organism>
<dbReference type="EMBL" id="BKCP01004528">
    <property type="protein sequence ID" value="GER32005.1"/>
    <property type="molecule type" value="Genomic_DNA"/>
</dbReference>
<accession>A0A5A7PGK0</accession>
<evidence type="ECO:0000313" key="2">
    <source>
        <dbReference type="Proteomes" id="UP000325081"/>
    </source>
</evidence>
<name>A0A5A7PGK0_STRAF</name>
<sequence>MACFSRSFYPRSSVETEFLMKELLASPWLFGSAFRAVCDWENLNLRLDAKFSGRGREFISPRICRRFPFSGAGENSPLWSSLFPPEFFSSFGYARQACVYSLFEIGMEMEDKIDWAKHFISMTIYKSDFLTLLWRKDHDNGME</sequence>
<keyword evidence="2" id="KW-1185">Reference proteome</keyword>
<protein>
    <submittedName>
        <fullName evidence="1">Alpha-1 3-mannosyl-glycoprotein beta-1</fullName>
    </submittedName>
</protein>
<dbReference type="AlphaFoldDB" id="A0A5A7PGK0"/>